<proteinExistence type="predicted"/>
<comment type="caution">
    <text evidence="2">The sequence shown here is derived from an EMBL/GenBank/DDBJ whole genome shotgun (WGS) entry which is preliminary data.</text>
</comment>
<protein>
    <submittedName>
        <fullName evidence="2">Uncharacterized protein</fullName>
    </submittedName>
</protein>
<name>A0A6A3MP84_9STRA</name>
<reference evidence="2 3" key="1">
    <citation type="submission" date="2018-09" db="EMBL/GenBank/DDBJ databases">
        <title>Genomic investigation of the strawberry pathogen Phytophthora fragariae indicates pathogenicity is determined by transcriptional variation in three key races.</title>
        <authorList>
            <person name="Adams T.M."/>
            <person name="Armitage A.D."/>
            <person name="Sobczyk M.K."/>
            <person name="Bates H.J."/>
            <person name="Dunwell J.M."/>
            <person name="Nellist C.F."/>
            <person name="Harrison R.J."/>
        </authorList>
    </citation>
    <scope>NUCLEOTIDE SEQUENCE [LARGE SCALE GENOMIC DNA]</scope>
    <source>
        <strain evidence="2 3">SCRP249</strain>
    </source>
</reference>
<gene>
    <name evidence="2" type="ORF">PR001_g9555</name>
</gene>
<feature type="region of interest" description="Disordered" evidence="1">
    <location>
        <begin position="1"/>
        <end position="27"/>
    </location>
</feature>
<evidence type="ECO:0000313" key="2">
    <source>
        <dbReference type="EMBL" id="KAE9034875.1"/>
    </source>
</evidence>
<dbReference type="Proteomes" id="UP000429607">
    <property type="component" value="Unassembled WGS sequence"/>
</dbReference>
<dbReference type="AlphaFoldDB" id="A0A6A3MP84"/>
<accession>A0A6A3MP84</accession>
<evidence type="ECO:0000313" key="3">
    <source>
        <dbReference type="Proteomes" id="UP000429607"/>
    </source>
</evidence>
<dbReference type="EMBL" id="QXFV01000533">
    <property type="protein sequence ID" value="KAE9034875.1"/>
    <property type="molecule type" value="Genomic_DNA"/>
</dbReference>
<sequence>MDLSIPTAGRAAPVREKLPENQVTPATNDDELISGVEVVGSGHMTQQQWDFCEKKTFKPEDEGPSEAVRSCLQSCVLVGDACKKGNHPPHPY</sequence>
<evidence type="ECO:0000256" key="1">
    <source>
        <dbReference type="SAM" id="MobiDB-lite"/>
    </source>
</evidence>
<organism evidence="2 3">
    <name type="scientific">Phytophthora rubi</name>
    <dbReference type="NCBI Taxonomy" id="129364"/>
    <lineage>
        <taxon>Eukaryota</taxon>
        <taxon>Sar</taxon>
        <taxon>Stramenopiles</taxon>
        <taxon>Oomycota</taxon>
        <taxon>Peronosporomycetes</taxon>
        <taxon>Peronosporales</taxon>
        <taxon>Peronosporaceae</taxon>
        <taxon>Phytophthora</taxon>
    </lineage>
</organism>